<dbReference type="EMBL" id="JARKIE010000870">
    <property type="protein sequence ID" value="KAJ7614217.1"/>
    <property type="molecule type" value="Genomic_DNA"/>
</dbReference>
<sequence length="969" mass="107059">MRPNGPRYDLEGGPGGVGNKYRARRNKTEHIKERKQELHINEYHWPTISRRTELGKIDKKKLQRREKGAASTSSSGYRDSTLRRTFRNSADKILNKNGETGRTEVLGRGKERPEIELAEGVVLKIVRGASMSDKLLGCDFHEQEEGDGSLRSRIANPGYGKRHGTRAFERPTSTNTPRSRRQSEPAGFRRKNKVRGDHPRTRGAVGSCIGSCVLWPGRWDGPLNGGDRKNTQRILRGTILGIRKDIIAQHQEGKRVCRAVRGPIHEYASEQGKSWRTGDLIRRVTGTSDIGPDTTTGSKSNFHQADILADARYTRKSATTRLPDMRWAQVVGKFHGQASFGGVGPSTNNNLGMVPSEPGSEFMAKITKGGQLGHLGRFCLCTDTKTGKVRGSKQETGSVIGAGDIASASHHATAENRQGTKHVFVQRLVFITRKPRIRDKMLGHREHNSSKARNIVLSMVGRVAIRGELDRADHNLEISINQACANTRTSGKRAILFCNKLRTWVIHKKSRCQIITGFVMAGRIGWISASNRADGTGGSGFIVTEQGDARRLEKGAPSTTEASRAVDESGKHPNILRRWCDALRLGIPLGGCGLCKGIGKVLLDAVGGLGPLAKEVAFSYPGIEDLLDLKRAYVGHGPRGTHGIWAIDGVRGKSMASEEDLRAERATPSNISTQENSIFSDAREVPYPGSPRNKWNFLMRPSVVMASAPLQEQQHAPFPRRARSLLSKKPRKQEKGTCSYQVTKKVPDVRNQKRFHLGLQVGARAGTRRDGHVDKATVGTNNTNQERHETIGLTTVRGKENLERDGQRRELGDGAGYTSGRNEGGKEERIHMLRTFARGSTANRNRWTTLDLSSPATDSRQRMRARTSSHDEGEPGRIRTTLRNGDRVLGNGQRRVARLVGQASGHRQRRIVGVLVHLTHIPAVCSLDGFDIVPIKSETIDELHHVYQACHHWAQGAIFRARKYTGNST</sequence>
<feature type="region of interest" description="Disordered" evidence="1">
    <location>
        <begin position="56"/>
        <end position="84"/>
    </location>
</feature>
<feature type="region of interest" description="Disordered" evidence="1">
    <location>
        <begin position="851"/>
        <end position="876"/>
    </location>
</feature>
<evidence type="ECO:0000256" key="1">
    <source>
        <dbReference type="SAM" id="MobiDB-lite"/>
    </source>
</evidence>
<feature type="region of interest" description="Disordered" evidence="1">
    <location>
        <begin position="146"/>
        <end position="202"/>
    </location>
</feature>
<name>A0AAD7FEN1_MYCRO</name>
<reference evidence="2" key="1">
    <citation type="submission" date="2023-03" db="EMBL/GenBank/DDBJ databases">
        <title>Massive genome expansion in bonnet fungi (Mycena s.s.) driven by repeated elements and novel gene families across ecological guilds.</title>
        <authorList>
            <consortium name="Lawrence Berkeley National Laboratory"/>
            <person name="Harder C.B."/>
            <person name="Miyauchi S."/>
            <person name="Viragh M."/>
            <person name="Kuo A."/>
            <person name="Thoen E."/>
            <person name="Andreopoulos B."/>
            <person name="Lu D."/>
            <person name="Skrede I."/>
            <person name="Drula E."/>
            <person name="Henrissat B."/>
            <person name="Morin E."/>
            <person name="Kohler A."/>
            <person name="Barry K."/>
            <person name="LaButti K."/>
            <person name="Morin E."/>
            <person name="Salamov A."/>
            <person name="Lipzen A."/>
            <person name="Mereny Z."/>
            <person name="Hegedus B."/>
            <person name="Baldrian P."/>
            <person name="Stursova M."/>
            <person name="Weitz H."/>
            <person name="Taylor A."/>
            <person name="Grigoriev I.V."/>
            <person name="Nagy L.G."/>
            <person name="Martin F."/>
            <person name="Kauserud H."/>
        </authorList>
    </citation>
    <scope>NUCLEOTIDE SEQUENCE</scope>
    <source>
        <strain evidence="2">CBHHK067</strain>
    </source>
</reference>
<feature type="region of interest" description="Disordered" evidence="1">
    <location>
        <begin position="1"/>
        <end position="21"/>
    </location>
</feature>
<protein>
    <submittedName>
        <fullName evidence="2">Uncharacterized protein</fullName>
    </submittedName>
</protein>
<evidence type="ECO:0000313" key="3">
    <source>
        <dbReference type="Proteomes" id="UP001221757"/>
    </source>
</evidence>
<evidence type="ECO:0000313" key="2">
    <source>
        <dbReference type="EMBL" id="KAJ7614217.1"/>
    </source>
</evidence>
<proteinExistence type="predicted"/>
<accession>A0AAD7FEN1</accession>
<organism evidence="2 3">
    <name type="scientific">Mycena rosella</name>
    <name type="common">Pink bonnet</name>
    <name type="synonym">Agaricus rosellus</name>
    <dbReference type="NCBI Taxonomy" id="1033263"/>
    <lineage>
        <taxon>Eukaryota</taxon>
        <taxon>Fungi</taxon>
        <taxon>Dikarya</taxon>
        <taxon>Basidiomycota</taxon>
        <taxon>Agaricomycotina</taxon>
        <taxon>Agaricomycetes</taxon>
        <taxon>Agaricomycetidae</taxon>
        <taxon>Agaricales</taxon>
        <taxon>Marasmiineae</taxon>
        <taxon>Mycenaceae</taxon>
        <taxon>Mycena</taxon>
    </lineage>
</organism>
<dbReference type="Proteomes" id="UP001221757">
    <property type="component" value="Unassembled WGS sequence"/>
</dbReference>
<feature type="region of interest" description="Disordered" evidence="1">
    <location>
        <begin position="803"/>
        <end position="825"/>
    </location>
</feature>
<gene>
    <name evidence="2" type="ORF">B0H17DRAFT_1153011</name>
</gene>
<dbReference type="AlphaFoldDB" id="A0AAD7FEN1"/>
<comment type="caution">
    <text evidence="2">The sequence shown here is derived from an EMBL/GenBank/DDBJ whole genome shotgun (WGS) entry which is preliminary data.</text>
</comment>
<keyword evidence="3" id="KW-1185">Reference proteome</keyword>
<feature type="compositionally biased region" description="Basic and acidic residues" evidence="1">
    <location>
        <begin position="803"/>
        <end position="812"/>
    </location>
</feature>